<evidence type="ECO:0000256" key="10">
    <source>
        <dbReference type="ARBA" id="ARBA00023329"/>
    </source>
</evidence>
<dbReference type="PANTHER" id="PTHR10805:SF0">
    <property type="entry name" value="COATOMER SUBUNIT EPSILON"/>
    <property type="match status" value="1"/>
</dbReference>
<proteinExistence type="inferred from homology"/>
<dbReference type="OrthoDB" id="310217at2759"/>
<dbReference type="PROSITE" id="PS50005">
    <property type="entry name" value="TPR"/>
    <property type="match status" value="1"/>
</dbReference>
<evidence type="ECO:0000256" key="9">
    <source>
        <dbReference type="ARBA" id="ARBA00023136"/>
    </source>
</evidence>
<evidence type="ECO:0000256" key="3">
    <source>
        <dbReference type="ARBA" id="ARBA00008827"/>
    </source>
</evidence>
<comment type="caution">
    <text evidence="12">The sequence shown here is derived from an EMBL/GenBank/DDBJ whole genome shotgun (WGS) entry which is preliminary data.</text>
</comment>
<accession>A0A8H4J8T3</accession>
<dbReference type="InterPro" id="IPR027417">
    <property type="entry name" value="P-loop_NTPase"/>
</dbReference>
<dbReference type="SMART" id="SM00028">
    <property type="entry name" value="TPR"/>
    <property type="match status" value="1"/>
</dbReference>
<sequence length="595" mass="66267">MSRLVDKEKNRRTKPMQVIGLGLCRTGTMGLYWALNALGYRTYHMIETLQNGARDMQLLYEAFRGKFEDGKPFGREEFDRWYGDYDAVCDIQSAFFVEELYAAYPDAKFVLTDRNPDAWVRSMHKTVFASALSTPMQILSWFERRGVRPLWLMNYKMKTDLCGYPDDERTKQFYLDHVKRVKAIVPAEQLLYLKLEEGITWEKLCPFLGKPIPDEPMPKGEKNGPDNFESVAQAFMSRALLGLLKRWLSYSAVPMVAMGLWKYTDLWDDRGYENLIAAHIQASGPPALHARTPEPPRKMDPYSAEGELVNIHNAFHQGQYQQVVDFDTSSFSASNALPTRVLKLRARLALGQYDDVIAETSGESGVPDLQAAAALATYLKSPESADKAIAKAQELAASAGDNLSVQLLAGSVLANAGLTEEALALLAKHQGSLDAVALIIQIHLQQNRADLAAKEAQQARKWAQDSLLVNIAESWVGLREGGEKYQQAFYVFEELAQAPASQAVQSLVGQAVSELHLGRYPEAEAALQQAIALDPNSPDVLSNTIVLNTILGKDTTELKKTLEQVDPKHPFLIEATAKKDAFEAAQAKYTPKFEA</sequence>
<dbReference type="SUPFAM" id="SSF52540">
    <property type="entry name" value="P-loop containing nucleoside triphosphate hydrolases"/>
    <property type="match status" value="1"/>
</dbReference>
<evidence type="ECO:0000256" key="4">
    <source>
        <dbReference type="ARBA" id="ARBA00022448"/>
    </source>
</evidence>
<keyword evidence="4" id="KW-0813">Transport</keyword>
<evidence type="ECO:0000256" key="7">
    <source>
        <dbReference type="ARBA" id="ARBA00022927"/>
    </source>
</evidence>
<dbReference type="InterPro" id="IPR006822">
    <property type="entry name" value="Coatomer_esu"/>
</dbReference>
<dbReference type="InterPro" id="IPR019734">
    <property type="entry name" value="TPR_rpt"/>
</dbReference>
<dbReference type="Gene3D" id="1.25.40.10">
    <property type="entry name" value="Tetratricopeptide repeat domain"/>
    <property type="match status" value="1"/>
</dbReference>
<dbReference type="Proteomes" id="UP000572817">
    <property type="component" value="Unassembled WGS sequence"/>
</dbReference>
<dbReference type="GO" id="GO:0015031">
    <property type="term" value="P:protein transport"/>
    <property type="evidence" value="ECO:0007669"/>
    <property type="project" value="UniProtKB-KW"/>
</dbReference>
<keyword evidence="13" id="KW-1185">Reference proteome</keyword>
<gene>
    <name evidence="12" type="ORF">GTA08_BOTSDO01725</name>
</gene>
<keyword evidence="8" id="KW-0333">Golgi apparatus</keyword>
<dbReference type="SUPFAM" id="SSF48452">
    <property type="entry name" value="TPR-like"/>
    <property type="match status" value="1"/>
</dbReference>
<dbReference type="GO" id="GO:0000139">
    <property type="term" value="C:Golgi membrane"/>
    <property type="evidence" value="ECO:0007669"/>
    <property type="project" value="UniProtKB-SubCell"/>
</dbReference>
<evidence type="ECO:0000313" key="13">
    <source>
        <dbReference type="Proteomes" id="UP000572817"/>
    </source>
</evidence>
<evidence type="ECO:0000256" key="11">
    <source>
        <dbReference type="PROSITE-ProRule" id="PRU00339"/>
    </source>
</evidence>
<dbReference type="InterPro" id="IPR011990">
    <property type="entry name" value="TPR-like_helical_dom_sf"/>
</dbReference>
<dbReference type="PANTHER" id="PTHR10805">
    <property type="entry name" value="COATOMER SUBUNIT EPSILON"/>
    <property type="match status" value="1"/>
</dbReference>
<evidence type="ECO:0000256" key="8">
    <source>
        <dbReference type="ARBA" id="ARBA00023034"/>
    </source>
</evidence>
<keyword evidence="11" id="KW-0802">TPR repeat</keyword>
<keyword evidence="5" id="KW-0963">Cytoplasm</keyword>
<dbReference type="EMBL" id="WWBZ02000001">
    <property type="protein sequence ID" value="KAF4313083.1"/>
    <property type="molecule type" value="Genomic_DNA"/>
</dbReference>
<keyword evidence="6" id="KW-0931">ER-Golgi transport</keyword>
<protein>
    <submittedName>
        <fullName evidence="12">Uncharacterized protein</fullName>
    </submittedName>
</protein>
<dbReference type="Gene3D" id="3.40.50.300">
    <property type="entry name" value="P-loop containing nucleotide triphosphate hydrolases"/>
    <property type="match status" value="1"/>
</dbReference>
<comment type="similarity">
    <text evidence="3">Belongs to the COPE family.</text>
</comment>
<organism evidence="12 13">
    <name type="scientific">Botryosphaeria dothidea</name>
    <dbReference type="NCBI Taxonomy" id="55169"/>
    <lineage>
        <taxon>Eukaryota</taxon>
        <taxon>Fungi</taxon>
        <taxon>Dikarya</taxon>
        <taxon>Ascomycota</taxon>
        <taxon>Pezizomycotina</taxon>
        <taxon>Dothideomycetes</taxon>
        <taxon>Dothideomycetes incertae sedis</taxon>
        <taxon>Botryosphaeriales</taxon>
        <taxon>Botryosphaeriaceae</taxon>
        <taxon>Botryosphaeria</taxon>
    </lineage>
</organism>
<dbReference type="GO" id="GO:0006891">
    <property type="term" value="P:intra-Golgi vesicle-mediated transport"/>
    <property type="evidence" value="ECO:0007669"/>
    <property type="project" value="TreeGrafter"/>
</dbReference>
<dbReference type="Pfam" id="PF04733">
    <property type="entry name" value="Coatomer_E"/>
    <property type="match status" value="1"/>
</dbReference>
<reference evidence="12" key="1">
    <citation type="submission" date="2020-04" db="EMBL/GenBank/DDBJ databases">
        <title>Genome Assembly and Annotation of Botryosphaeria dothidea sdau 11-99, a Latent Pathogen of Apple Fruit Ring Rot in China.</title>
        <authorList>
            <person name="Yu C."/>
            <person name="Diao Y."/>
            <person name="Lu Q."/>
            <person name="Zhao J."/>
            <person name="Cui S."/>
            <person name="Peng C."/>
            <person name="He B."/>
            <person name="Liu H."/>
        </authorList>
    </citation>
    <scope>NUCLEOTIDE SEQUENCE [LARGE SCALE GENOMIC DNA]</scope>
    <source>
        <strain evidence="12">Sdau11-99</strain>
    </source>
</reference>
<keyword evidence="9" id="KW-0472">Membrane</keyword>
<evidence type="ECO:0000256" key="5">
    <source>
        <dbReference type="ARBA" id="ARBA00022490"/>
    </source>
</evidence>
<evidence type="ECO:0000256" key="1">
    <source>
        <dbReference type="ARBA" id="ARBA00004255"/>
    </source>
</evidence>
<dbReference type="GO" id="GO:0006888">
    <property type="term" value="P:endoplasmic reticulum to Golgi vesicle-mediated transport"/>
    <property type="evidence" value="ECO:0007669"/>
    <property type="project" value="TreeGrafter"/>
</dbReference>
<dbReference type="AlphaFoldDB" id="A0A8H4J8T3"/>
<dbReference type="Pfam" id="PF17784">
    <property type="entry name" value="Sulfotransfer_4"/>
    <property type="match status" value="1"/>
</dbReference>
<evidence type="ECO:0000256" key="6">
    <source>
        <dbReference type="ARBA" id="ARBA00022892"/>
    </source>
</evidence>
<evidence type="ECO:0000256" key="2">
    <source>
        <dbReference type="ARBA" id="ARBA00004347"/>
    </source>
</evidence>
<comment type="subcellular location">
    <subcellularLocation>
        <location evidence="2">Cytoplasmic vesicle</location>
        <location evidence="2">COPI-coated vesicle membrane</location>
        <topology evidence="2">Peripheral membrane protein</topology>
        <orientation evidence="2">Cytoplasmic side</orientation>
    </subcellularLocation>
    <subcellularLocation>
        <location evidence="1">Golgi apparatus membrane</location>
        <topology evidence="1">Peripheral membrane protein</topology>
        <orientation evidence="1">Cytoplasmic side</orientation>
    </subcellularLocation>
</comment>
<keyword evidence="10" id="KW-0968">Cytoplasmic vesicle</keyword>
<dbReference type="InterPro" id="IPR040632">
    <property type="entry name" value="Sulfotransfer_4"/>
</dbReference>
<dbReference type="GO" id="GO:0005198">
    <property type="term" value="F:structural molecule activity"/>
    <property type="evidence" value="ECO:0007669"/>
    <property type="project" value="InterPro"/>
</dbReference>
<dbReference type="GO" id="GO:0030126">
    <property type="term" value="C:COPI vesicle coat"/>
    <property type="evidence" value="ECO:0007669"/>
    <property type="project" value="TreeGrafter"/>
</dbReference>
<evidence type="ECO:0000313" key="12">
    <source>
        <dbReference type="EMBL" id="KAF4313083.1"/>
    </source>
</evidence>
<name>A0A8H4J8T3_9PEZI</name>
<dbReference type="GO" id="GO:0006890">
    <property type="term" value="P:retrograde vesicle-mediated transport, Golgi to endoplasmic reticulum"/>
    <property type="evidence" value="ECO:0007669"/>
    <property type="project" value="InterPro"/>
</dbReference>
<keyword evidence="7" id="KW-0653">Protein transport</keyword>
<feature type="repeat" description="TPR" evidence="11">
    <location>
        <begin position="504"/>
        <end position="537"/>
    </location>
</feature>